<sequence>MDRIDAHQHFWRVERGDYHWMDDSVAPIRRDILPEDILPLLVRHGIDGTVAVQAAATEAETRFLLALAKDAPFVRGVVGWVDLESADVANRLEDLASDPKLKGVRPMLQDIDDTDWIARPAVVQGLRAVAERGLRLDTLVQPRHLRILAQVAEGIPELPLVINHCAKPLIAGGVDPGDGWRADMARLAALPQVMCKLSGLANEAGQDWSAERLRPVADHVLQVFGPDRVMWGSDWPVLEMVGAYDGWVSATGMLLSGLTPNERAQVLGGTAIQFYGLAAV</sequence>
<evidence type="ECO:0000313" key="4">
    <source>
        <dbReference type="Proteomes" id="UP000199283"/>
    </source>
</evidence>
<dbReference type="InterPro" id="IPR052350">
    <property type="entry name" value="Metallo-dep_Lactonases"/>
</dbReference>
<dbReference type="OrthoDB" id="9787654at2"/>
<protein>
    <submittedName>
        <fullName evidence="3">L-fuconolactonase</fullName>
    </submittedName>
</protein>
<dbReference type="PANTHER" id="PTHR43569:SF2">
    <property type="entry name" value="AMIDOHYDROLASE-RELATED DOMAIN-CONTAINING PROTEIN"/>
    <property type="match status" value="1"/>
</dbReference>
<evidence type="ECO:0000313" key="3">
    <source>
        <dbReference type="EMBL" id="SEK46526.1"/>
    </source>
</evidence>
<dbReference type="InterPro" id="IPR006680">
    <property type="entry name" value="Amidohydro-rel"/>
</dbReference>
<dbReference type="PANTHER" id="PTHR43569">
    <property type="entry name" value="AMIDOHYDROLASE"/>
    <property type="match status" value="1"/>
</dbReference>
<evidence type="ECO:0000259" key="2">
    <source>
        <dbReference type="Pfam" id="PF04909"/>
    </source>
</evidence>
<dbReference type="AlphaFoldDB" id="A0A1H7H806"/>
<name>A0A1H7H806_9RHOB</name>
<dbReference type="GO" id="GO:0016787">
    <property type="term" value="F:hydrolase activity"/>
    <property type="evidence" value="ECO:0007669"/>
    <property type="project" value="InterPro"/>
</dbReference>
<dbReference type="InterPro" id="IPR032466">
    <property type="entry name" value="Metal_Hydrolase"/>
</dbReference>
<dbReference type="SUPFAM" id="SSF51556">
    <property type="entry name" value="Metallo-dependent hydrolases"/>
    <property type="match status" value="1"/>
</dbReference>
<comment type="similarity">
    <text evidence="1">Belongs to the metallo-dependent hydrolases superfamily.</text>
</comment>
<organism evidence="3 4">
    <name type="scientific">Jannaschia helgolandensis</name>
    <dbReference type="NCBI Taxonomy" id="188906"/>
    <lineage>
        <taxon>Bacteria</taxon>
        <taxon>Pseudomonadati</taxon>
        <taxon>Pseudomonadota</taxon>
        <taxon>Alphaproteobacteria</taxon>
        <taxon>Rhodobacterales</taxon>
        <taxon>Roseobacteraceae</taxon>
        <taxon>Jannaschia</taxon>
    </lineage>
</organism>
<dbReference type="STRING" id="188906.SAMN04488526_0636"/>
<gene>
    <name evidence="3" type="ORF">SAMN04488526_0636</name>
</gene>
<accession>A0A1H7H806</accession>
<dbReference type="Gene3D" id="3.20.20.140">
    <property type="entry name" value="Metal-dependent hydrolases"/>
    <property type="match status" value="1"/>
</dbReference>
<dbReference type="Pfam" id="PF04909">
    <property type="entry name" value="Amidohydro_2"/>
    <property type="match status" value="1"/>
</dbReference>
<reference evidence="3 4" key="1">
    <citation type="submission" date="2016-10" db="EMBL/GenBank/DDBJ databases">
        <authorList>
            <person name="de Groot N.N."/>
        </authorList>
    </citation>
    <scope>NUCLEOTIDE SEQUENCE [LARGE SCALE GENOMIC DNA]</scope>
    <source>
        <strain evidence="3 4">DSM 14858</strain>
    </source>
</reference>
<dbReference type="Proteomes" id="UP000199283">
    <property type="component" value="Unassembled WGS sequence"/>
</dbReference>
<keyword evidence="4" id="KW-1185">Reference proteome</keyword>
<evidence type="ECO:0000256" key="1">
    <source>
        <dbReference type="ARBA" id="ARBA00038310"/>
    </source>
</evidence>
<feature type="domain" description="Amidohydrolase-related" evidence="2">
    <location>
        <begin position="4"/>
        <end position="277"/>
    </location>
</feature>
<dbReference type="EMBL" id="FNZQ01000001">
    <property type="protein sequence ID" value="SEK46526.1"/>
    <property type="molecule type" value="Genomic_DNA"/>
</dbReference>
<proteinExistence type="inferred from homology"/>
<dbReference type="RefSeq" id="WP_092759682.1">
    <property type="nucleotide sequence ID" value="NZ_FNZQ01000001.1"/>
</dbReference>